<proteinExistence type="predicted"/>
<evidence type="ECO:0000313" key="3">
    <source>
        <dbReference type="Proteomes" id="UP000446768"/>
    </source>
</evidence>
<dbReference type="PANTHER" id="PTHR35565">
    <property type="entry name" value="CYTOPLASMIC PROTEIN-RELATED"/>
    <property type="match status" value="1"/>
</dbReference>
<sequence length="441" mass="47380">MAASLIFELGFALPDAQPAAPGQPFRILLLGDFSGTNKPQALAQRAARRLDIDNFDRELARLAPAIGATVDGDAIAVEVRELDDFHPDQLYQKSHAFTDLRAQRERLRNPATFAQAAQDLTGQAHAPAAPAPQAAAHTPLDRLVRQLVGQLPSGPDPRQADYVAAADAVIASRMRALLHDPAFQRMEATWRGAHLLTTSLELGDELQLHVLDVGADELRADPQALHRVLTERAGADSEPWSLLCCLHGFDTGATDIHTLSVLGALAAQAQAPLLAAGTPGGGDAETAADWNALRASQQAKWIALACPRILLRLPYGKATDPVTAFAFEETDGGFEHEHYLWGAGSLACTAMLGRAFQENGWDMTASDVLDLDDLPAHVVRRDGESHLQPCAEMLLDESARDALLRQGVMPLLSHKQRAAVRLARSQSIADPAAELSGPWNT</sequence>
<evidence type="ECO:0000313" key="2">
    <source>
        <dbReference type="EMBL" id="MRV71530.1"/>
    </source>
</evidence>
<dbReference type="EMBL" id="WKJJ01000004">
    <property type="protein sequence ID" value="MRV71530.1"/>
    <property type="molecule type" value="Genomic_DNA"/>
</dbReference>
<dbReference type="Pfam" id="PF05591">
    <property type="entry name" value="T6SS_VipA"/>
    <property type="match status" value="1"/>
</dbReference>
<feature type="domain" description="TssC1 N-terminal" evidence="1">
    <location>
        <begin position="286"/>
        <end position="427"/>
    </location>
</feature>
<protein>
    <recommendedName>
        <fullName evidence="1">TssC1 N-terminal domain-containing protein</fullName>
    </recommendedName>
</protein>
<dbReference type="InterPro" id="IPR008312">
    <property type="entry name" value="T6SS_TssB1"/>
</dbReference>
<keyword evidence="3" id="KW-1185">Reference proteome</keyword>
<dbReference type="AlphaFoldDB" id="A0A7X2IKH7"/>
<organism evidence="2 3">
    <name type="scientific">Pseudoduganella rivuli</name>
    <dbReference type="NCBI Taxonomy" id="2666085"/>
    <lineage>
        <taxon>Bacteria</taxon>
        <taxon>Pseudomonadati</taxon>
        <taxon>Pseudomonadota</taxon>
        <taxon>Betaproteobacteria</taxon>
        <taxon>Burkholderiales</taxon>
        <taxon>Oxalobacteraceae</taxon>
        <taxon>Telluria group</taxon>
        <taxon>Pseudoduganella</taxon>
    </lineage>
</organism>
<evidence type="ECO:0000259" key="1">
    <source>
        <dbReference type="Pfam" id="PF05943"/>
    </source>
</evidence>
<name>A0A7X2IKH7_9BURK</name>
<dbReference type="InterPro" id="IPR010269">
    <property type="entry name" value="T6SS_TssC-like"/>
</dbReference>
<gene>
    <name evidence="2" type="ORF">GJ700_07310</name>
</gene>
<dbReference type="RefSeq" id="WP_154372144.1">
    <property type="nucleotide sequence ID" value="NZ_WKJJ01000004.1"/>
</dbReference>
<dbReference type="Proteomes" id="UP000446768">
    <property type="component" value="Unassembled WGS sequence"/>
</dbReference>
<dbReference type="PANTHER" id="PTHR35565:SF1">
    <property type="entry name" value="TYPE VI SECRETION SYSTEM CONTRACTILE SHEATH LARGE SUBUNIT"/>
    <property type="match status" value="1"/>
</dbReference>
<feature type="domain" description="TssC1 N-terminal" evidence="1">
    <location>
        <begin position="162"/>
        <end position="279"/>
    </location>
</feature>
<comment type="caution">
    <text evidence="2">The sequence shown here is derived from an EMBL/GenBank/DDBJ whole genome shotgun (WGS) entry which is preliminary data.</text>
</comment>
<accession>A0A7X2IKH7</accession>
<dbReference type="Pfam" id="PF05943">
    <property type="entry name" value="VipB"/>
    <property type="match status" value="2"/>
</dbReference>
<dbReference type="InterPro" id="IPR044031">
    <property type="entry name" value="TssC1_N"/>
</dbReference>
<reference evidence="2 3" key="1">
    <citation type="submission" date="2019-11" db="EMBL/GenBank/DDBJ databases">
        <title>Novel species isolated from a subtropical stream in China.</title>
        <authorList>
            <person name="Lu H."/>
        </authorList>
    </citation>
    <scope>NUCLEOTIDE SEQUENCE [LARGE SCALE GENOMIC DNA]</scope>
    <source>
        <strain evidence="2 3">FT92W</strain>
    </source>
</reference>